<dbReference type="AlphaFoldDB" id="A0A365GXE3"/>
<evidence type="ECO:0000313" key="3">
    <source>
        <dbReference type="Proteomes" id="UP000251891"/>
    </source>
</evidence>
<proteinExistence type="predicted"/>
<keyword evidence="3" id="KW-1185">Reference proteome</keyword>
<dbReference type="Proteomes" id="UP000251891">
    <property type="component" value="Unassembled WGS sequence"/>
</dbReference>
<evidence type="ECO:0008006" key="4">
    <source>
        <dbReference type="Google" id="ProtNLM"/>
    </source>
</evidence>
<reference evidence="2 3" key="1">
    <citation type="submission" date="2018-06" db="EMBL/GenBank/DDBJ databases">
        <title>Actinomadura craniellae sp. nov. isolated from marine sponge Craniella sp.</title>
        <authorList>
            <person name="Li L."/>
            <person name="Xu Q.H."/>
            <person name="Lin H.W."/>
            <person name="Lu Y.H."/>
        </authorList>
    </citation>
    <scope>NUCLEOTIDE SEQUENCE [LARGE SCALE GENOMIC DNA]</scope>
    <source>
        <strain evidence="2 3">LHW63021</strain>
    </source>
</reference>
<dbReference type="EMBL" id="QLYX01000018">
    <property type="protein sequence ID" value="RAY11507.1"/>
    <property type="molecule type" value="Genomic_DNA"/>
</dbReference>
<gene>
    <name evidence="2" type="ORF">DPM19_29830</name>
</gene>
<feature type="chain" id="PRO_5017041278" description="Secreted protein" evidence="1">
    <location>
        <begin position="25"/>
        <end position="124"/>
    </location>
</feature>
<name>A0A365GXE3_9ACTN</name>
<organism evidence="2 3">
    <name type="scientific">Actinomadura craniellae</name>
    <dbReference type="NCBI Taxonomy" id="2231787"/>
    <lineage>
        <taxon>Bacteria</taxon>
        <taxon>Bacillati</taxon>
        <taxon>Actinomycetota</taxon>
        <taxon>Actinomycetes</taxon>
        <taxon>Streptosporangiales</taxon>
        <taxon>Thermomonosporaceae</taxon>
        <taxon>Actinomadura</taxon>
    </lineage>
</organism>
<sequence length="124" mass="13712">MRGKAWAGAALGVALVFTATPASADPTPKPKDLGKRAKQMCARADRAVDRVDRLITRFEGDAKTRGSVAWMNDRAAKVRAKDPARADIIAGRAKIRQSRLATLKLRKQNLPKVQKWCTDRGFRK</sequence>
<accession>A0A365GXE3</accession>
<feature type="signal peptide" evidence="1">
    <location>
        <begin position="1"/>
        <end position="24"/>
    </location>
</feature>
<comment type="caution">
    <text evidence="2">The sequence shown here is derived from an EMBL/GenBank/DDBJ whole genome shotgun (WGS) entry which is preliminary data.</text>
</comment>
<keyword evidence="1" id="KW-0732">Signal</keyword>
<dbReference type="OrthoDB" id="3872804at2"/>
<evidence type="ECO:0000313" key="2">
    <source>
        <dbReference type="EMBL" id="RAY11507.1"/>
    </source>
</evidence>
<evidence type="ECO:0000256" key="1">
    <source>
        <dbReference type="SAM" id="SignalP"/>
    </source>
</evidence>
<dbReference type="RefSeq" id="WP_111871414.1">
    <property type="nucleotide sequence ID" value="NZ_QLYX01000018.1"/>
</dbReference>
<protein>
    <recommendedName>
        <fullName evidence="4">Secreted protein</fullName>
    </recommendedName>
</protein>